<dbReference type="InterPro" id="IPR049885">
    <property type="entry name" value="MTCL1-3"/>
</dbReference>
<keyword evidence="2" id="KW-0597">Phosphoprotein</keyword>
<evidence type="ECO:0000259" key="7">
    <source>
        <dbReference type="Pfam" id="PF11365"/>
    </source>
</evidence>
<evidence type="ECO:0000313" key="10">
    <source>
        <dbReference type="Proteomes" id="UP000472264"/>
    </source>
</evidence>
<feature type="compositionally biased region" description="Acidic residues" evidence="6">
    <location>
        <begin position="421"/>
        <end position="431"/>
    </location>
</feature>
<evidence type="ECO:0000256" key="1">
    <source>
        <dbReference type="ARBA" id="ARBA00004370"/>
    </source>
</evidence>
<dbReference type="OMA" id="HINTHHD"/>
<feature type="domain" description="SOGA coiled-coil" evidence="7">
    <location>
        <begin position="259"/>
        <end position="344"/>
    </location>
</feature>
<organism evidence="9 10">
    <name type="scientific">Echeneis naucrates</name>
    <name type="common">Live sharksucker</name>
    <dbReference type="NCBI Taxonomy" id="173247"/>
    <lineage>
        <taxon>Eukaryota</taxon>
        <taxon>Metazoa</taxon>
        <taxon>Chordata</taxon>
        <taxon>Craniata</taxon>
        <taxon>Vertebrata</taxon>
        <taxon>Euteleostomi</taxon>
        <taxon>Actinopterygii</taxon>
        <taxon>Neopterygii</taxon>
        <taxon>Teleostei</taxon>
        <taxon>Neoteleostei</taxon>
        <taxon>Acanthomorphata</taxon>
        <taxon>Carangaria</taxon>
        <taxon>Carangiformes</taxon>
        <taxon>Echeneidae</taxon>
        <taxon>Echeneis</taxon>
    </lineage>
</organism>
<feature type="coiled-coil region" evidence="5">
    <location>
        <begin position="9"/>
        <end position="43"/>
    </location>
</feature>
<accession>A0A665T5Z6</accession>
<dbReference type="GO" id="GO:0005615">
    <property type="term" value="C:extracellular space"/>
    <property type="evidence" value="ECO:0007669"/>
    <property type="project" value="InterPro"/>
</dbReference>
<dbReference type="GO" id="GO:0016020">
    <property type="term" value="C:membrane"/>
    <property type="evidence" value="ECO:0007669"/>
    <property type="project" value="UniProtKB-SubCell"/>
</dbReference>
<feature type="domain" description="SOGA coiled-coil" evidence="7">
    <location>
        <begin position="139"/>
        <end position="233"/>
    </location>
</feature>
<reference evidence="9" key="2">
    <citation type="submission" date="2025-08" db="UniProtKB">
        <authorList>
            <consortium name="Ensembl"/>
        </authorList>
    </citation>
    <scope>IDENTIFICATION</scope>
</reference>
<feature type="region of interest" description="Disordered" evidence="6">
    <location>
        <begin position="420"/>
        <end position="441"/>
    </location>
</feature>
<feature type="compositionally biased region" description="Basic and acidic residues" evidence="6">
    <location>
        <begin position="432"/>
        <end position="441"/>
    </location>
</feature>
<evidence type="ECO:0000256" key="6">
    <source>
        <dbReference type="SAM" id="MobiDB-lite"/>
    </source>
</evidence>
<feature type="coiled-coil region" evidence="5">
    <location>
        <begin position="209"/>
        <end position="236"/>
    </location>
</feature>
<keyword evidence="4" id="KW-0472">Membrane</keyword>
<name>A0A665T5Z6_ECHNA</name>
<keyword evidence="10" id="KW-1185">Reference proteome</keyword>
<protein>
    <submittedName>
        <fullName evidence="9">Suppressor of glucose, autophagy associated 1</fullName>
    </submittedName>
</protein>
<dbReference type="Proteomes" id="UP000472264">
    <property type="component" value="Chromosome 7"/>
</dbReference>
<keyword evidence="3 5" id="KW-0175">Coiled coil</keyword>
<reference evidence="9" key="3">
    <citation type="submission" date="2025-09" db="UniProtKB">
        <authorList>
            <consortium name="Ensembl"/>
        </authorList>
    </citation>
    <scope>IDENTIFICATION</scope>
</reference>
<dbReference type="Ensembl" id="ENSENLT00000001172.1">
    <property type="protein sequence ID" value="ENSENLP00000001027.1"/>
    <property type="gene ID" value="ENSENLG00000000672.1"/>
</dbReference>
<feature type="coiled-coil region" evidence="5">
    <location>
        <begin position="260"/>
        <end position="301"/>
    </location>
</feature>
<dbReference type="Pfam" id="PF14818">
    <property type="entry name" value="SOGA1-2-like_CC"/>
    <property type="match status" value="1"/>
</dbReference>
<feature type="domain" description="SOGA 1/2-like coiled-coil" evidence="8">
    <location>
        <begin position="659"/>
        <end position="704"/>
    </location>
</feature>
<dbReference type="PANTHER" id="PTHR15742:SF1">
    <property type="entry name" value="PROTEIN SOGA1"/>
    <property type="match status" value="1"/>
</dbReference>
<dbReference type="InParanoid" id="A0A665T5Z6"/>
<evidence type="ECO:0000259" key="8">
    <source>
        <dbReference type="Pfam" id="PF14818"/>
    </source>
</evidence>
<evidence type="ECO:0000256" key="5">
    <source>
        <dbReference type="SAM" id="Coils"/>
    </source>
</evidence>
<dbReference type="InterPro" id="IPR027882">
    <property type="entry name" value="SOGA1/2-like_CC"/>
</dbReference>
<dbReference type="GO" id="GO:0010506">
    <property type="term" value="P:regulation of autophagy"/>
    <property type="evidence" value="ECO:0007669"/>
    <property type="project" value="InterPro"/>
</dbReference>
<comment type="subcellular location">
    <subcellularLocation>
        <location evidence="1">Membrane</location>
    </subcellularLocation>
</comment>
<evidence type="ECO:0000313" key="9">
    <source>
        <dbReference type="Ensembl" id="ENSENLP00000001027.1"/>
    </source>
</evidence>
<evidence type="ECO:0000256" key="4">
    <source>
        <dbReference type="ARBA" id="ARBA00023136"/>
    </source>
</evidence>
<dbReference type="InterPro" id="IPR027881">
    <property type="entry name" value="SOGA_CC"/>
</dbReference>
<sequence length="743" mass="85603">MLEMRDMYMEEDVYQLQELRQQLEQANKTCRILQYRLRKAERRSLRVAQTGQVDGELIRTLEQDVKVAKDVSIRLHSQLDSVEKKRMRLEKENEELRVRLQDLEVAKQVLQQEIDKNSQKKRGARPNNKPDKKLVPQEDSSDLKCQLHFAKEESALMCKKLTKLVKDSEAMKEELAKYRSLYGDVDASLTVEEVADSPHTREAEVRVHLKLVEEEANLLSRRIVELEVENRGLRAEMDDMKGPQGRGAMVLGGGASSENVMELQRHLQFVEEEAELLRRSLIEMEEQNKLLMNEINRYKSELPPLTSTLSTDTPAQEEELRLARLQIGELSGKVKKLQYENRVLLSNLQRCDLASYHAPSSSSSSSLRLALETDEEAGDSAECLPTRYFPVSSFTFMSETAHSTFLWQLCSAYDLEAQLSEAEEPPEGTQEELEKEKSTEKETTFKITQLQDEHQKALLRRDFQLQSLGLQARLQRKLWSQERNLLVQESQHLKQALLLLSLKLRCFLKQWRLGCKKDTEWKDVLEMNSLKDLYLLLEEDTLTSPAHQTDKMSAADEQPLMSSTLADLRVALQDLSAELRQERQGSQELTQQFAKAKASWEVERTELQSLITQLETKTGKAAAALSSTDALDPPDLKVALKREREEHQHLLAESYAAVMDLTKQLQIGERNWGRERLELLERFTQERAQWEQRLREATAQQGKVGCASSQVKHINTHHDKHIYARATSQSALLLPRSKHKNWI</sequence>
<dbReference type="PANTHER" id="PTHR15742">
    <property type="entry name" value="GIRDIN"/>
    <property type="match status" value="1"/>
</dbReference>
<proteinExistence type="predicted"/>
<evidence type="ECO:0000256" key="2">
    <source>
        <dbReference type="ARBA" id="ARBA00022553"/>
    </source>
</evidence>
<feature type="coiled-coil region" evidence="5">
    <location>
        <begin position="565"/>
        <end position="617"/>
    </location>
</feature>
<dbReference type="Pfam" id="PF11365">
    <property type="entry name" value="SOGA"/>
    <property type="match status" value="2"/>
</dbReference>
<evidence type="ECO:0000256" key="3">
    <source>
        <dbReference type="ARBA" id="ARBA00023054"/>
    </source>
</evidence>
<dbReference type="FunCoup" id="A0A665T5Z6">
    <property type="interactions" value="801"/>
</dbReference>
<dbReference type="AlphaFoldDB" id="A0A665T5Z6"/>
<feature type="region of interest" description="Disordered" evidence="6">
    <location>
        <begin position="114"/>
        <end position="139"/>
    </location>
</feature>
<reference evidence="9" key="1">
    <citation type="submission" date="2021-04" db="EMBL/GenBank/DDBJ databases">
        <authorList>
            <consortium name="Wellcome Sanger Institute Data Sharing"/>
        </authorList>
    </citation>
    <scope>NUCLEOTIDE SEQUENCE [LARGE SCALE GENOMIC DNA]</scope>
</reference>